<evidence type="ECO:0000259" key="1">
    <source>
        <dbReference type="Pfam" id="PF12680"/>
    </source>
</evidence>
<name>A0A399JA73_9MICC</name>
<accession>A0A399JA73</accession>
<evidence type="ECO:0000313" key="2">
    <source>
        <dbReference type="EMBL" id="RII42483.1"/>
    </source>
</evidence>
<dbReference type="SUPFAM" id="SSF54427">
    <property type="entry name" value="NTF2-like"/>
    <property type="match status" value="1"/>
</dbReference>
<feature type="domain" description="SnoaL-like" evidence="1">
    <location>
        <begin position="18"/>
        <end position="97"/>
    </location>
</feature>
<gene>
    <name evidence="2" type="ORF">DWB68_06955</name>
</gene>
<dbReference type="Gene3D" id="3.10.450.50">
    <property type="match status" value="1"/>
</dbReference>
<dbReference type="Proteomes" id="UP000265419">
    <property type="component" value="Unassembled WGS sequence"/>
</dbReference>
<comment type="caution">
    <text evidence="2">The sequence shown here is derived from an EMBL/GenBank/DDBJ whole genome shotgun (WGS) entry which is preliminary data.</text>
</comment>
<dbReference type="PANTHER" id="PTHR41252">
    <property type="entry name" value="BLR2505 PROTEIN"/>
    <property type="match status" value="1"/>
</dbReference>
<keyword evidence="3" id="KW-1185">Reference proteome</keyword>
<organism evidence="2 3">
    <name type="scientific">Galactobacter valiniphilus</name>
    <dbReference type="NCBI Taxonomy" id="2676122"/>
    <lineage>
        <taxon>Bacteria</taxon>
        <taxon>Bacillati</taxon>
        <taxon>Actinomycetota</taxon>
        <taxon>Actinomycetes</taxon>
        <taxon>Micrococcales</taxon>
        <taxon>Micrococcaceae</taxon>
        <taxon>Galactobacter</taxon>
    </lineage>
</organism>
<dbReference type="PANTHER" id="PTHR41252:SF1">
    <property type="entry name" value="BLR2505 PROTEIN"/>
    <property type="match status" value="1"/>
</dbReference>
<proteinExistence type="predicted"/>
<dbReference type="Pfam" id="PF12680">
    <property type="entry name" value="SnoaL_2"/>
    <property type="match status" value="1"/>
</dbReference>
<evidence type="ECO:0000313" key="3">
    <source>
        <dbReference type="Proteomes" id="UP000265419"/>
    </source>
</evidence>
<sequence>MGPRPLPERNSMRSIDVVRKHYAASEAGDLPGMMADFAPNIVWTEAAGFPTAGVYNGPQEIIDGVFGPTDAAWNGFSVGVERLLEDGDTVVMIGCATPRPPRAPGSR</sequence>
<dbReference type="InterPro" id="IPR037401">
    <property type="entry name" value="SnoaL-like"/>
</dbReference>
<reference evidence="2 3" key="1">
    <citation type="submission" date="2018-07" db="EMBL/GenBank/DDBJ databases">
        <title>Arthrobacter sp. nov., isolated from raw cow's milk with high bacterial count.</title>
        <authorList>
            <person name="Hahne J."/>
            <person name="Isele D."/>
            <person name="Lipski A."/>
        </authorList>
    </citation>
    <scope>NUCLEOTIDE SEQUENCE [LARGE SCALE GENOMIC DNA]</scope>
    <source>
        <strain evidence="2 3">JZ R-35</strain>
    </source>
</reference>
<protein>
    <recommendedName>
        <fullName evidence="1">SnoaL-like domain-containing protein</fullName>
    </recommendedName>
</protein>
<dbReference type="AlphaFoldDB" id="A0A399JA73"/>
<dbReference type="InterPro" id="IPR032710">
    <property type="entry name" value="NTF2-like_dom_sf"/>
</dbReference>
<dbReference type="EMBL" id="QQXK01000011">
    <property type="protein sequence ID" value="RII42483.1"/>
    <property type="molecule type" value="Genomic_DNA"/>
</dbReference>